<gene>
    <name evidence="2" type="ordered locus">TASI_1380</name>
</gene>
<reference key="1">
    <citation type="submission" date="2011-09" db="EMBL/GenBank/DDBJ databases">
        <title>Genomic characterization of the Taylorella genus.</title>
        <authorList>
            <person name="Hebert L."/>
            <person name="Moumen B."/>
            <person name="Pons N."/>
            <person name="Duquesne F."/>
            <person name="Breuil M.-F."/>
            <person name="Goux D."/>
            <person name="Batto J.-M."/>
            <person name="Renault P."/>
            <person name="Laugier C."/>
            <person name="Petry S."/>
        </authorList>
    </citation>
    <scope>NUCLEOTIDE SEQUENCE</scope>
    <source>
        <strain>MCE3</strain>
    </source>
</reference>
<reference evidence="2 3" key="2">
    <citation type="journal article" date="2012" name="PLoS ONE">
        <title>Genomic characterization of the taylorella genus.</title>
        <authorList>
            <person name="Hebert L."/>
            <person name="Moumen B."/>
            <person name="Pons N."/>
            <person name="Duquesne F."/>
            <person name="Breuil M.F."/>
            <person name="Goux D."/>
            <person name="Batto J.M."/>
            <person name="Laugier C."/>
            <person name="Renault P."/>
            <person name="Petry S."/>
        </authorList>
    </citation>
    <scope>NUCLEOTIDE SEQUENCE [LARGE SCALE GENOMIC DNA]</scope>
    <source>
        <strain evidence="2 3">MCE3</strain>
    </source>
</reference>
<keyword evidence="1" id="KW-0812">Transmembrane</keyword>
<accession>G4QA47</accession>
<sequence length="192" mass="21811">MTETLIFLIKTVASIFCALLFIRAWLFYLKVPAFNDYSRFIYKLTDFAVKPTQKILPPGDKIDWASMILAFIVCVAMAFIVTTLWISSIEIPYKGHSSAMFIDIGHVLLFGLSYYLQNFLSIILWVGIVYAITSWLAPQSALMPFLRSMMEPMLIPIRNKLPESLKQSPVDLSLFVLLIVVLLLQVLVGNII</sequence>
<dbReference type="AlphaFoldDB" id="G4QA47"/>
<protein>
    <submittedName>
        <fullName evidence="2">Integral membrane protein YggT</fullName>
    </submittedName>
</protein>
<evidence type="ECO:0000256" key="1">
    <source>
        <dbReference type="SAM" id="Phobius"/>
    </source>
</evidence>
<dbReference type="EMBL" id="CP003059">
    <property type="protein sequence ID" value="AEP37120.1"/>
    <property type="molecule type" value="Genomic_DNA"/>
</dbReference>
<evidence type="ECO:0000313" key="2">
    <source>
        <dbReference type="EMBL" id="AEP37120.1"/>
    </source>
</evidence>
<dbReference type="HOGENOM" id="CLU_089905_0_0_4"/>
<dbReference type="GO" id="GO:0016020">
    <property type="term" value="C:membrane"/>
    <property type="evidence" value="ECO:0007669"/>
    <property type="project" value="InterPro"/>
</dbReference>
<keyword evidence="1" id="KW-0472">Membrane</keyword>
<feature type="transmembrane region" description="Helical" evidence="1">
    <location>
        <begin position="7"/>
        <end position="28"/>
    </location>
</feature>
<dbReference type="Proteomes" id="UP000009284">
    <property type="component" value="Chromosome"/>
</dbReference>
<dbReference type="InterPro" id="IPR003425">
    <property type="entry name" value="CCB3/YggT"/>
</dbReference>
<keyword evidence="3" id="KW-1185">Reference proteome</keyword>
<organism evidence="2 3">
    <name type="scientific">Taylorella asinigenitalis (strain MCE3)</name>
    <dbReference type="NCBI Taxonomy" id="1008459"/>
    <lineage>
        <taxon>Bacteria</taxon>
        <taxon>Pseudomonadati</taxon>
        <taxon>Pseudomonadota</taxon>
        <taxon>Betaproteobacteria</taxon>
        <taxon>Burkholderiales</taxon>
        <taxon>Alcaligenaceae</taxon>
        <taxon>Taylorella</taxon>
    </lineage>
</organism>
<dbReference type="eggNOG" id="COG0762">
    <property type="taxonomic scope" value="Bacteria"/>
</dbReference>
<dbReference type="STRING" id="1008459.TASI_1380"/>
<proteinExistence type="predicted"/>
<evidence type="ECO:0000313" key="3">
    <source>
        <dbReference type="Proteomes" id="UP000009284"/>
    </source>
</evidence>
<dbReference type="KEGG" id="tas:TASI_1380"/>
<keyword evidence="1" id="KW-1133">Transmembrane helix</keyword>
<dbReference type="Pfam" id="PF02325">
    <property type="entry name" value="CCB3_YggT"/>
    <property type="match status" value="2"/>
</dbReference>
<name>G4QA47_TAYAM</name>
<dbReference type="OrthoDB" id="9806665at2"/>
<dbReference type="RefSeq" id="WP_014112014.1">
    <property type="nucleotide sequence ID" value="NC_016043.1"/>
</dbReference>
<feature type="transmembrane region" description="Helical" evidence="1">
    <location>
        <begin position="168"/>
        <end position="188"/>
    </location>
</feature>
<feature type="transmembrane region" description="Helical" evidence="1">
    <location>
        <begin position="64"/>
        <end position="86"/>
    </location>
</feature>